<name>A0A9W9K0S5_9EURO</name>
<keyword evidence="2" id="KW-0472">Membrane</keyword>
<keyword evidence="2" id="KW-0812">Transmembrane</keyword>
<sequence length="390" mass="42019">MPIGDQARASGGIGERNRSLDSDSERPGDQLEAEKEEAAQRKPRGFWAKLWRHFKRFWVCYGLAGVIFLAIFLPVFFLVILPAIAQKLVDDAKIPIHSASVVRPTPDKITFSLDASLNVPLGLSVTIDAFNLSLFNRQVKPMTPFVIVSLNDTHLKGNSELKISGQTTEVLDEIQFTDFLANAVYSETFTLSAYGKTTAHLGKLKVPLKLDKDVQLKGLDKIEGFSIPSASVALPPKADGSNLLGSAVLPNYSVVTFELGNVTLNLKIGDLLLGNGTIENVLLKPGNNTVPLRATLDIPNAIKNIGQILESESEALSEGDIMVSASGNSTVYDGLHIPYFEKVLNNLTISANIPILKVLFGSIGQIVSSNPGVIQNVTSALQGTDLSTGR</sequence>
<dbReference type="PANTHER" id="PTHR35895">
    <property type="entry name" value="CHROMOSOME 16, WHOLE GENOME SHOTGUN SEQUENCE"/>
    <property type="match status" value="1"/>
</dbReference>
<comment type="caution">
    <text evidence="3">The sequence shown here is derived from an EMBL/GenBank/DDBJ whole genome shotgun (WGS) entry which is preliminary data.</text>
</comment>
<dbReference type="InterPro" id="IPR022185">
    <property type="entry name" value="DUF3712"/>
</dbReference>
<dbReference type="OrthoDB" id="10039566at2759"/>
<evidence type="ECO:0000256" key="1">
    <source>
        <dbReference type="SAM" id="MobiDB-lite"/>
    </source>
</evidence>
<protein>
    <submittedName>
        <fullName evidence="3">Uncharacterized protein</fullName>
    </submittedName>
</protein>
<dbReference type="Pfam" id="PF12505">
    <property type="entry name" value="DUF3712"/>
    <property type="match status" value="1"/>
</dbReference>
<gene>
    <name evidence="3" type="ORF">N7456_011533</name>
</gene>
<dbReference type="EMBL" id="JAPQKH010000007">
    <property type="protein sequence ID" value="KAJ5087917.1"/>
    <property type="molecule type" value="Genomic_DNA"/>
</dbReference>
<feature type="transmembrane region" description="Helical" evidence="2">
    <location>
        <begin position="58"/>
        <end position="85"/>
    </location>
</feature>
<evidence type="ECO:0000313" key="3">
    <source>
        <dbReference type="EMBL" id="KAJ5087917.1"/>
    </source>
</evidence>
<reference evidence="3" key="2">
    <citation type="journal article" date="2023" name="IMA Fungus">
        <title>Comparative genomic study of the Penicillium genus elucidates a diverse pangenome and 15 lateral gene transfer events.</title>
        <authorList>
            <person name="Petersen C."/>
            <person name="Sorensen T."/>
            <person name="Nielsen M.R."/>
            <person name="Sondergaard T.E."/>
            <person name="Sorensen J.L."/>
            <person name="Fitzpatrick D.A."/>
            <person name="Frisvad J.C."/>
            <person name="Nielsen K.L."/>
        </authorList>
    </citation>
    <scope>NUCLEOTIDE SEQUENCE</scope>
    <source>
        <strain evidence="3">IBT 30069</strain>
    </source>
</reference>
<accession>A0A9W9K0S5</accession>
<proteinExistence type="predicted"/>
<dbReference type="GO" id="GO:0000329">
    <property type="term" value="C:fungal-type vacuole membrane"/>
    <property type="evidence" value="ECO:0007669"/>
    <property type="project" value="InterPro"/>
</dbReference>
<dbReference type="InterPro" id="IPR046368">
    <property type="entry name" value="Tag1"/>
</dbReference>
<dbReference type="PANTHER" id="PTHR35895:SF2">
    <property type="match status" value="1"/>
</dbReference>
<evidence type="ECO:0000256" key="2">
    <source>
        <dbReference type="SAM" id="Phobius"/>
    </source>
</evidence>
<evidence type="ECO:0000313" key="4">
    <source>
        <dbReference type="Proteomes" id="UP001149165"/>
    </source>
</evidence>
<dbReference type="AlphaFoldDB" id="A0A9W9K0S5"/>
<reference evidence="3" key="1">
    <citation type="submission" date="2022-11" db="EMBL/GenBank/DDBJ databases">
        <authorList>
            <person name="Petersen C."/>
        </authorList>
    </citation>
    <scope>NUCLEOTIDE SEQUENCE</scope>
    <source>
        <strain evidence="3">IBT 30069</strain>
    </source>
</reference>
<organism evidence="3 4">
    <name type="scientific">Penicillium angulare</name>
    <dbReference type="NCBI Taxonomy" id="116970"/>
    <lineage>
        <taxon>Eukaryota</taxon>
        <taxon>Fungi</taxon>
        <taxon>Dikarya</taxon>
        <taxon>Ascomycota</taxon>
        <taxon>Pezizomycotina</taxon>
        <taxon>Eurotiomycetes</taxon>
        <taxon>Eurotiomycetidae</taxon>
        <taxon>Eurotiales</taxon>
        <taxon>Aspergillaceae</taxon>
        <taxon>Penicillium</taxon>
    </lineage>
</organism>
<keyword evidence="4" id="KW-1185">Reference proteome</keyword>
<dbReference type="Proteomes" id="UP001149165">
    <property type="component" value="Unassembled WGS sequence"/>
</dbReference>
<feature type="compositionally biased region" description="Basic and acidic residues" evidence="1">
    <location>
        <begin position="15"/>
        <end position="37"/>
    </location>
</feature>
<keyword evidence="2" id="KW-1133">Transmembrane helix</keyword>
<feature type="region of interest" description="Disordered" evidence="1">
    <location>
        <begin position="1"/>
        <end position="37"/>
    </location>
</feature>
<feature type="non-terminal residue" evidence="3">
    <location>
        <position position="1"/>
    </location>
</feature>